<proteinExistence type="predicted"/>
<reference evidence="1 2" key="1">
    <citation type="submission" date="2015-12" db="EMBL/GenBank/DDBJ databases">
        <title>Draft Genome Sequence of Desulfitobacterium hafniense Strain DH, a Sulfate-reducing Bacterium Isolated from Paddy Soils.</title>
        <authorList>
            <person name="Bao P."/>
            <person name="Zhang X."/>
            <person name="Li G."/>
        </authorList>
    </citation>
    <scope>NUCLEOTIDE SEQUENCE [LARGE SCALE GENOMIC DNA]</scope>
    <source>
        <strain evidence="1 2">DH</strain>
    </source>
</reference>
<organism evidence="1 2">
    <name type="scientific">Desulfitobacterium hafniense</name>
    <name type="common">Desulfitobacterium frappieri</name>
    <dbReference type="NCBI Taxonomy" id="49338"/>
    <lineage>
        <taxon>Bacteria</taxon>
        <taxon>Bacillati</taxon>
        <taxon>Bacillota</taxon>
        <taxon>Clostridia</taxon>
        <taxon>Eubacteriales</taxon>
        <taxon>Desulfitobacteriaceae</taxon>
        <taxon>Desulfitobacterium</taxon>
    </lineage>
</organism>
<evidence type="ECO:0000313" key="1">
    <source>
        <dbReference type="EMBL" id="KTE90130.1"/>
    </source>
</evidence>
<comment type="caution">
    <text evidence="1">The sequence shown here is derived from an EMBL/GenBank/DDBJ whole genome shotgun (WGS) entry which is preliminary data.</text>
</comment>
<dbReference type="AlphaFoldDB" id="A0A0W1JFE7"/>
<accession>A0A0W1JFE7</accession>
<dbReference type="Proteomes" id="UP000054623">
    <property type="component" value="Unassembled WGS sequence"/>
</dbReference>
<sequence length="125" mass="13678">MQLVQIMDFTGENKAGKKDLPIFHGKGPEKPCQPSKHLIEYIGIISGVKEVRAWLMYVLFAEKGLLQVFRSATPISGQSGLGNLTCKGFTPSSTALRPGSVFAPDAYVPVKFNVQYNVSIPSHRV</sequence>
<protein>
    <submittedName>
        <fullName evidence="1">Uncharacterized protein</fullName>
    </submittedName>
</protein>
<dbReference type="EMBL" id="LOCK01000050">
    <property type="protein sequence ID" value="KTE90130.1"/>
    <property type="molecule type" value="Genomic_DNA"/>
</dbReference>
<evidence type="ECO:0000313" key="2">
    <source>
        <dbReference type="Proteomes" id="UP000054623"/>
    </source>
</evidence>
<name>A0A0W1JFE7_DESHA</name>
<gene>
    <name evidence="1" type="ORF">AT727_09390</name>
</gene>